<dbReference type="RefSeq" id="WP_188377774.1">
    <property type="nucleotide sequence ID" value="NZ_BMEL01000003.1"/>
</dbReference>
<proteinExistence type="predicted"/>
<dbReference type="EMBL" id="BMEL01000003">
    <property type="protein sequence ID" value="GGF24410.1"/>
    <property type="molecule type" value="Genomic_DNA"/>
</dbReference>
<organism evidence="1 2">
    <name type="scientific">Halobacillus andaensis</name>
    <dbReference type="NCBI Taxonomy" id="1176239"/>
    <lineage>
        <taxon>Bacteria</taxon>
        <taxon>Bacillati</taxon>
        <taxon>Bacillota</taxon>
        <taxon>Bacilli</taxon>
        <taxon>Bacillales</taxon>
        <taxon>Bacillaceae</taxon>
        <taxon>Halobacillus</taxon>
    </lineage>
</organism>
<dbReference type="PROSITE" id="PS51257">
    <property type="entry name" value="PROKAR_LIPOPROTEIN"/>
    <property type="match status" value="1"/>
</dbReference>
<keyword evidence="2" id="KW-1185">Reference proteome</keyword>
<reference evidence="1" key="2">
    <citation type="submission" date="2020-09" db="EMBL/GenBank/DDBJ databases">
        <authorList>
            <person name="Sun Q."/>
            <person name="Zhou Y."/>
        </authorList>
    </citation>
    <scope>NUCLEOTIDE SEQUENCE</scope>
    <source>
        <strain evidence="1">CGMCC 1.12153</strain>
    </source>
</reference>
<dbReference type="AlphaFoldDB" id="A0A917EWA4"/>
<evidence type="ECO:0000313" key="2">
    <source>
        <dbReference type="Proteomes" id="UP000660110"/>
    </source>
</evidence>
<comment type="caution">
    <text evidence="1">The sequence shown here is derived from an EMBL/GenBank/DDBJ whole genome shotgun (WGS) entry which is preliminary data.</text>
</comment>
<gene>
    <name evidence="1" type="ORF">GCM10010954_24130</name>
</gene>
<accession>A0A917EWA4</accession>
<protein>
    <submittedName>
        <fullName evidence="1">Uncharacterized protein</fullName>
    </submittedName>
</protein>
<dbReference type="Proteomes" id="UP000660110">
    <property type="component" value="Unassembled WGS sequence"/>
</dbReference>
<evidence type="ECO:0000313" key="1">
    <source>
        <dbReference type="EMBL" id="GGF24410.1"/>
    </source>
</evidence>
<reference evidence="1" key="1">
    <citation type="journal article" date="2014" name="Int. J. Syst. Evol. Microbiol.">
        <title>Complete genome sequence of Corynebacterium casei LMG S-19264T (=DSM 44701T), isolated from a smear-ripened cheese.</title>
        <authorList>
            <consortium name="US DOE Joint Genome Institute (JGI-PGF)"/>
            <person name="Walter F."/>
            <person name="Albersmeier A."/>
            <person name="Kalinowski J."/>
            <person name="Ruckert C."/>
        </authorList>
    </citation>
    <scope>NUCLEOTIDE SEQUENCE</scope>
    <source>
        <strain evidence="1">CGMCC 1.12153</strain>
    </source>
</reference>
<name>A0A917EWA4_HALAA</name>
<sequence>MQKLIAALLVSITFIIAGCSSGEDISLASLKEDHPEAFGKPVEDSLTKEEQESLGLPTELPFNLEDVEASAVEHEVEVNYVSTDADQLTVTTVYNPENNLQESDTRMTLDSGAIAGVTEREASVFFEWYDDEQNVIYQMAYSPMDEENRLEDALDIANSI</sequence>